<dbReference type="Proteomes" id="UP000177325">
    <property type="component" value="Unassembled WGS sequence"/>
</dbReference>
<accession>A0A1F6FHQ0</accession>
<feature type="transmembrane region" description="Helical" evidence="5">
    <location>
        <begin position="57"/>
        <end position="74"/>
    </location>
</feature>
<evidence type="ECO:0000313" key="6">
    <source>
        <dbReference type="EMBL" id="OGG85387.1"/>
    </source>
</evidence>
<reference evidence="6 7" key="1">
    <citation type="journal article" date="2016" name="Nat. Commun.">
        <title>Thousands of microbial genomes shed light on interconnected biogeochemical processes in an aquifer system.</title>
        <authorList>
            <person name="Anantharaman K."/>
            <person name="Brown C.T."/>
            <person name="Hug L.A."/>
            <person name="Sharon I."/>
            <person name="Castelle C.J."/>
            <person name="Probst A.J."/>
            <person name="Thomas B.C."/>
            <person name="Singh A."/>
            <person name="Wilkins M.J."/>
            <person name="Karaoz U."/>
            <person name="Brodie E.L."/>
            <person name="Williams K.H."/>
            <person name="Hubbard S.S."/>
            <person name="Banfield J.F."/>
        </authorList>
    </citation>
    <scope>NUCLEOTIDE SEQUENCE [LARGE SCALE GENOMIC DNA]</scope>
</reference>
<feature type="transmembrane region" description="Helical" evidence="5">
    <location>
        <begin position="32"/>
        <end position="51"/>
    </location>
</feature>
<comment type="subcellular location">
    <subcellularLocation>
        <location evidence="1">Membrane</location>
        <topology evidence="1">Multi-pass membrane protein</topology>
    </subcellularLocation>
</comment>
<keyword evidence="3 5" id="KW-1133">Transmembrane helix</keyword>
<dbReference type="AlphaFoldDB" id="A0A1F6FHQ0"/>
<evidence type="ECO:0000313" key="7">
    <source>
        <dbReference type="Proteomes" id="UP000177325"/>
    </source>
</evidence>
<evidence type="ECO:0008006" key="8">
    <source>
        <dbReference type="Google" id="ProtNLM"/>
    </source>
</evidence>
<evidence type="ECO:0000256" key="3">
    <source>
        <dbReference type="ARBA" id="ARBA00022989"/>
    </source>
</evidence>
<keyword evidence="2 5" id="KW-0812">Transmembrane</keyword>
<dbReference type="EMBL" id="MFMM01000001">
    <property type="protein sequence ID" value="OGG85387.1"/>
    <property type="molecule type" value="Genomic_DNA"/>
</dbReference>
<evidence type="ECO:0000256" key="2">
    <source>
        <dbReference type="ARBA" id="ARBA00022692"/>
    </source>
</evidence>
<gene>
    <name evidence="6" type="ORF">A3G90_00805</name>
</gene>
<name>A0A1F6FHQ0_9BACT</name>
<dbReference type="InterPro" id="IPR019109">
    <property type="entry name" value="MamF_MmsF"/>
</dbReference>
<dbReference type="Pfam" id="PF09685">
    <property type="entry name" value="MamF_MmsF"/>
    <property type="match status" value="1"/>
</dbReference>
<dbReference type="STRING" id="1798525.A3G90_00805"/>
<protein>
    <recommendedName>
        <fullName evidence="8">DUF4870 domain-containing protein</fullName>
    </recommendedName>
</protein>
<comment type="caution">
    <text evidence="6">The sequence shown here is derived from an EMBL/GenBank/DDBJ whole genome shotgun (WGS) entry which is preliminary data.</text>
</comment>
<evidence type="ECO:0000256" key="4">
    <source>
        <dbReference type="ARBA" id="ARBA00023136"/>
    </source>
</evidence>
<organism evidence="6 7">
    <name type="scientific">Candidatus Kaiserbacteria bacterium RIFCSPLOWO2_12_FULL_45_26</name>
    <dbReference type="NCBI Taxonomy" id="1798525"/>
    <lineage>
        <taxon>Bacteria</taxon>
        <taxon>Candidatus Kaiseribacteriota</taxon>
    </lineage>
</organism>
<evidence type="ECO:0000256" key="1">
    <source>
        <dbReference type="ARBA" id="ARBA00004141"/>
    </source>
</evidence>
<sequence length="93" mass="10602">MAAASYLGPLIVIPFLTNKEDPFTKFHIKQGLVLFIAYLILWVFSGFMFVMWQIMQLINLGLFILSLIGIVNTLQRKEKELPLVGQFGSKINI</sequence>
<proteinExistence type="predicted"/>
<keyword evidence="4 5" id="KW-0472">Membrane</keyword>
<evidence type="ECO:0000256" key="5">
    <source>
        <dbReference type="SAM" id="Phobius"/>
    </source>
</evidence>